<dbReference type="Proteomes" id="UP000789570">
    <property type="component" value="Unassembled WGS sequence"/>
</dbReference>
<reference evidence="1" key="1">
    <citation type="submission" date="2021-06" db="EMBL/GenBank/DDBJ databases">
        <authorList>
            <person name="Kallberg Y."/>
            <person name="Tangrot J."/>
            <person name="Rosling A."/>
        </authorList>
    </citation>
    <scope>NUCLEOTIDE SEQUENCE</scope>
    <source>
        <strain evidence="1">UK204</strain>
    </source>
</reference>
<evidence type="ECO:0000313" key="1">
    <source>
        <dbReference type="EMBL" id="CAG8616694.1"/>
    </source>
</evidence>
<proteinExistence type="predicted"/>
<comment type="caution">
    <text evidence="1">The sequence shown here is derived from an EMBL/GenBank/DDBJ whole genome shotgun (WGS) entry which is preliminary data.</text>
</comment>
<accession>A0A9N9CV18</accession>
<organism evidence="1 2">
    <name type="scientific">Funneliformis caledonium</name>
    <dbReference type="NCBI Taxonomy" id="1117310"/>
    <lineage>
        <taxon>Eukaryota</taxon>
        <taxon>Fungi</taxon>
        <taxon>Fungi incertae sedis</taxon>
        <taxon>Mucoromycota</taxon>
        <taxon>Glomeromycotina</taxon>
        <taxon>Glomeromycetes</taxon>
        <taxon>Glomerales</taxon>
        <taxon>Glomeraceae</taxon>
        <taxon>Funneliformis</taxon>
    </lineage>
</organism>
<protein>
    <submittedName>
        <fullName evidence="1">1053_t:CDS:1</fullName>
    </submittedName>
</protein>
<name>A0A9N9CV18_9GLOM</name>
<sequence>MISTLESTGEHTSNTSNKEITEGTTIAKILLLDQGKNNENIKFLKGRRLEYMAQHCSRFNNDLSFYAEEYIKINSISSIDMILSEDVISLYITDDFFKDIFFTQLAVIKEDELFDDSTVIDLLKIFLKQAFILHLTHEVSRLTSPNMDNHYTLQ</sequence>
<dbReference type="EMBL" id="CAJVPQ010003054">
    <property type="protein sequence ID" value="CAG8616694.1"/>
    <property type="molecule type" value="Genomic_DNA"/>
</dbReference>
<dbReference type="OrthoDB" id="2355457at2759"/>
<keyword evidence="2" id="KW-1185">Reference proteome</keyword>
<gene>
    <name evidence="1" type="ORF">FCALED_LOCUS9343</name>
</gene>
<dbReference type="AlphaFoldDB" id="A0A9N9CV18"/>
<evidence type="ECO:0000313" key="2">
    <source>
        <dbReference type="Proteomes" id="UP000789570"/>
    </source>
</evidence>